<evidence type="ECO:0000256" key="2">
    <source>
        <dbReference type="SAM" id="SignalP"/>
    </source>
</evidence>
<evidence type="ECO:0000313" key="5">
    <source>
        <dbReference type="Proteomes" id="UP001274896"/>
    </source>
</evidence>
<dbReference type="InterPro" id="IPR013783">
    <property type="entry name" value="Ig-like_fold"/>
</dbReference>
<feature type="non-terminal residue" evidence="4">
    <location>
        <position position="1"/>
    </location>
</feature>
<comment type="caution">
    <text evidence="4">The sequence shown here is derived from an EMBL/GenBank/DDBJ whole genome shotgun (WGS) entry which is preliminary data.</text>
</comment>
<dbReference type="InterPro" id="IPR003599">
    <property type="entry name" value="Ig_sub"/>
</dbReference>
<protein>
    <recommendedName>
        <fullName evidence="3">Ig-like domain-containing protein</fullName>
    </recommendedName>
</protein>
<dbReference type="PANTHER" id="PTHR11422:SF0">
    <property type="entry name" value="T-CELL SURFACE GLYCOPROTEIN CD4"/>
    <property type="match status" value="1"/>
</dbReference>
<dbReference type="PANTHER" id="PTHR11422">
    <property type="entry name" value="T-CELL SURFACE GLYCOPROTEIN CD4"/>
    <property type="match status" value="1"/>
</dbReference>
<sequence length="276" mass="31185">FIAIFVVFPLKFMDLRERMSFLLVLLLLLAPAHSYAKAAEIVVFAQVGNSVTLLRKPWGKNENIHVNWYFNDQILIYRNPTASTQNQAPPNWQGRISLSTDFSLKISPVTENDFGIFECVQYELTDRTTDKYKLYQVKMSTPPPLLSGATLTLSCEIEREGFNLVHPSIHWLGPDDKIQNGYSNGNKYTLSVIKASGIHNGNWICVVQYGANSILNATTNVVIVEKAPVNIWLVVAIIGGILVLILLAGIAVIIICRHRKVMKYTRRKRRFCCCKK</sequence>
<evidence type="ECO:0000256" key="1">
    <source>
        <dbReference type="SAM" id="Phobius"/>
    </source>
</evidence>
<accession>A0AAE0VE07</accession>
<dbReference type="InterPro" id="IPR013106">
    <property type="entry name" value="Ig_V-set"/>
</dbReference>
<feature type="transmembrane region" description="Helical" evidence="1">
    <location>
        <begin position="231"/>
        <end position="256"/>
    </location>
</feature>
<keyword evidence="5" id="KW-1185">Reference proteome</keyword>
<keyword evidence="1" id="KW-1133">Transmembrane helix</keyword>
<dbReference type="Proteomes" id="UP001274896">
    <property type="component" value="Unassembled WGS sequence"/>
</dbReference>
<feature type="domain" description="Ig-like" evidence="3">
    <location>
        <begin position="148"/>
        <end position="222"/>
    </location>
</feature>
<feature type="chain" id="PRO_5041965988" description="Ig-like domain-containing protein" evidence="2">
    <location>
        <begin position="35"/>
        <end position="276"/>
    </location>
</feature>
<keyword evidence="1" id="KW-0812">Transmembrane</keyword>
<keyword evidence="2" id="KW-0732">Signal</keyword>
<dbReference type="AlphaFoldDB" id="A0AAE0VE07"/>
<gene>
    <name evidence="4" type="ORF">QTP70_014017</name>
</gene>
<evidence type="ECO:0000259" key="3">
    <source>
        <dbReference type="PROSITE" id="PS50835"/>
    </source>
</evidence>
<organism evidence="4 5">
    <name type="scientific">Hemibagrus guttatus</name>
    <dbReference type="NCBI Taxonomy" id="175788"/>
    <lineage>
        <taxon>Eukaryota</taxon>
        <taxon>Metazoa</taxon>
        <taxon>Chordata</taxon>
        <taxon>Craniata</taxon>
        <taxon>Vertebrata</taxon>
        <taxon>Euteleostomi</taxon>
        <taxon>Actinopterygii</taxon>
        <taxon>Neopterygii</taxon>
        <taxon>Teleostei</taxon>
        <taxon>Ostariophysi</taxon>
        <taxon>Siluriformes</taxon>
        <taxon>Bagridae</taxon>
        <taxon>Hemibagrus</taxon>
    </lineage>
</organism>
<dbReference type="EMBL" id="JAUCMX010000003">
    <property type="protein sequence ID" value="KAK3551117.1"/>
    <property type="molecule type" value="Genomic_DNA"/>
</dbReference>
<dbReference type="Gene3D" id="2.60.40.10">
    <property type="entry name" value="Immunoglobulins"/>
    <property type="match status" value="2"/>
</dbReference>
<feature type="signal peptide" evidence="2">
    <location>
        <begin position="1"/>
        <end position="34"/>
    </location>
</feature>
<keyword evidence="1" id="KW-0472">Membrane</keyword>
<evidence type="ECO:0000313" key="4">
    <source>
        <dbReference type="EMBL" id="KAK3551117.1"/>
    </source>
</evidence>
<dbReference type="PROSITE" id="PS50835">
    <property type="entry name" value="IG_LIKE"/>
    <property type="match status" value="1"/>
</dbReference>
<dbReference type="InterPro" id="IPR036179">
    <property type="entry name" value="Ig-like_dom_sf"/>
</dbReference>
<dbReference type="SMART" id="SM00409">
    <property type="entry name" value="IG"/>
    <property type="match status" value="2"/>
</dbReference>
<reference evidence="4" key="1">
    <citation type="submission" date="2023-06" db="EMBL/GenBank/DDBJ databases">
        <title>Male Hemibagrus guttatus genome.</title>
        <authorList>
            <person name="Bian C."/>
        </authorList>
    </citation>
    <scope>NUCLEOTIDE SEQUENCE</scope>
    <source>
        <strain evidence="4">Male_cb2023</strain>
        <tissue evidence="4">Muscle</tissue>
    </source>
</reference>
<name>A0AAE0VE07_9TELE</name>
<dbReference type="Pfam" id="PF07686">
    <property type="entry name" value="V-set"/>
    <property type="match status" value="1"/>
</dbReference>
<dbReference type="InterPro" id="IPR007110">
    <property type="entry name" value="Ig-like_dom"/>
</dbReference>
<dbReference type="SUPFAM" id="SSF48726">
    <property type="entry name" value="Immunoglobulin"/>
    <property type="match status" value="2"/>
</dbReference>
<proteinExistence type="predicted"/>